<evidence type="ECO:0000313" key="2">
    <source>
        <dbReference type="EMBL" id="KAF6119543.1"/>
    </source>
</evidence>
<proteinExistence type="predicted"/>
<evidence type="ECO:0000256" key="1">
    <source>
        <dbReference type="SAM" id="MobiDB-lite"/>
    </source>
</evidence>
<dbReference type="AlphaFoldDB" id="A0A834AXL1"/>
<organism evidence="2 3">
    <name type="scientific">Phyllostomus discolor</name>
    <name type="common">pale spear-nosed bat</name>
    <dbReference type="NCBI Taxonomy" id="89673"/>
    <lineage>
        <taxon>Eukaryota</taxon>
        <taxon>Metazoa</taxon>
        <taxon>Chordata</taxon>
        <taxon>Craniata</taxon>
        <taxon>Vertebrata</taxon>
        <taxon>Euteleostomi</taxon>
        <taxon>Mammalia</taxon>
        <taxon>Eutheria</taxon>
        <taxon>Laurasiatheria</taxon>
        <taxon>Chiroptera</taxon>
        <taxon>Yangochiroptera</taxon>
        <taxon>Phyllostomidae</taxon>
        <taxon>Phyllostominae</taxon>
        <taxon>Phyllostomus</taxon>
    </lineage>
</organism>
<evidence type="ECO:0000313" key="3">
    <source>
        <dbReference type="Proteomes" id="UP000664940"/>
    </source>
</evidence>
<comment type="caution">
    <text evidence="2">The sequence shown here is derived from an EMBL/GenBank/DDBJ whole genome shotgun (WGS) entry which is preliminary data.</text>
</comment>
<accession>A0A834AXL1</accession>
<protein>
    <submittedName>
        <fullName evidence="2">Uncharacterized protein</fullName>
    </submittedName>
</protein>
<feature type="compositionally biased region" description="Basic and acidic residues" evidence="1">
    <location>
        <begin position="1"/>
        <end position="14"/>
    </location>
</feature>
<gene>
    <name evidence="2" type="ORF">HJG60_010029</name>
</gene>
<name>A0A834AXL1_9CHIR</name>
<dbReference type="Proteomes" id="UP000664940">
    <property type="component" value="Unassembled WGS sequence"/>
</dbReference>
<sequence length="306" mass="33205">MEKRTSLKPDEAHHQVTRNSGKVTTHEQPGRSPLEAKPSAGRGPQARCARIGCSGRCREPPSGPKQSPSLAGKFQMPRTPGAIGTPAAQARHSRKCLRQVSPFTCASASPGSNNGPADRVLWCGLEHAPRHAGTTFPQRPLGHREQGQGPLTGGRPDSLLQVPTSSHQPSKVPSVVSKLFSENRAARWGAARGVCRGRKRSICDPRQARRGQPEQSAGCRGVDVTEQQSCGHQRSCSCKHERGNMHRGVGAEPARNTRKRGGRQGAREYEDLLLERVWRGRKGCLKQEGCCGRGFSSMQQRGVATW</sequence>
<feature type="compositionally biased region" description="Polar residues" evidence="1">
    <location>
        <begin position="161"/>
        <end position="171"/>
    </location>
</feature>
<feature type="region of interest" description="Disordered" evidence="1">
    <location>
        <begin position="1"/>
        <end position="95"/>
    </location>
</feature>
<dbReference type="EMBL" id="JABVXQ010000003">
    <property type="protein sequence ID" value="KAF6119543.1"/>
    <property type="molecule type" value="Genomic_DNA"/>
</dbReference>
<feature type="region of interest" description="Disordered" evidence="1">
    <location>
        <begin position="133"/>
        <end position="175"/>
    </location>
</feature>
<reference evidence="2 3" key="1">
    <citation type="journal article" date="2020" name="Nature">
        <title>Six reference-quality genomes reveal evolution of bat adaptations.</title>
        <authorList>
            <person name="Jebb D."/>
            <person name="Huang Z."/>
            <person name="Pippel M."/>
            <person name="Hughes G.M."/>
            <person name="Lavrichenko K."/>
            <person name="Devanna P."/>
            <person name="Winkler S."/>
            <person name="Jermiin L.S."/>
            <person name="Skirmuntt E.C."/>
            <person name="Katzourakis A."/>
            <person name="Burkitt-Gray L."/>
            <person name="Ray D.A."/>
            <person name="Sullivan K.A.M."/>
            <person name="Roscito J.G."/>
            <person name="Kirilenko B.M."/>
            <person name="Davalos L.M."/>
            <person name="Corthals A.P."/>
            <person name="Power M.L."/>
            <person name="Jones G."/>
            <person name="Ransome R.D."/>
            <person name="Dechmann D.K.N."/>
            <person name="Locatelli A.G."/>
            <person name="Puechmaille S.J."/>
            <person name="Fedrigo O."/>
            <person name="Jarvis E.D."/>
            <person name="Hiller M."/>
            <person name="Vernes S.C."/>
            <person name="Myers E.W."/>
            <person name="Teeling E.C."/>
        </authorList>
    </citation>
    <scope>NUCLEOTIDE SEQUENCE [LARGE SCALE GENOMIC DNA]</scope>
    <source>
        <strain evidence="2">Bat1K_MPI-CBG_1</strain>
    </source>
</reference>